<evidence type="ECO:0000256" key="5">
    <source>
        <dbReference type="ARBA" id="ARBA00023204"/>
    </source>
</evidence>
<reference evidence="7 8" key="1">
    <citation type="submission" date="2023-11" db="EMBL/GenBank/DDBJ databases">
        <title>MicrobeMod: A computational toolkit for identifying prokaryotic methylation and restriction-modification with nanopore sequencing.</title>
        <authorList>
            <person name="Crits-Christoph A."/>
            <person name="Kang S.C."/>
            <person name="Lee H."/>
            <person name="Ostrov N."/>
        </authorList>
    </citation>
    <scope>NUCLEOTIDE SEQUENCE [LARGE SCALE GENOMIC DNA]</scope>
    <source>
        <strain evidence="7 8">ATCC BAA-2732</strain>
    </source>
</reference>
<evidence type="ECO:0000256" key="2">
    <source>
        <dbReference type="ARBA" id="ARBA00022759"/>
    </source>
</evidence>
<evidence type="ECO:0000256" key="3">
    <source>
        <dbReference type="ARBA" id="ARBA00022763"/>
    </source>
</evidence>
<keyword evidence="1" id="KW-0540">Nuclease</keyword>
<keyword evidence="8" id="KW-1185">Reference proteome</keyword>
<dbReference type="Pfam" id="PF03852">
    <property type="entry name" value="Vsr"/>
    <property type="match status" value="1"/>
</dbReference>
<sequence>MIGKGAESKSQQMSRIKGGDTRPEMWLRKRLHALGYRFRLHEKRLPGKPDLVLPKYHAIILVNGCFWHMHQCRYFQFPRSSSIQNRGPEWWRSKLLGNRARDLAAQDKLRELGWRVLVLWECAIKGKERRPEAEVIQTVIQWLHSDIHYLEIPPVETVQKS</sequence>
<dbReference type="SUPFAM" id="SSF52980">
    <property type="entry name" value="Restriction endonuclease-like"/>
    <property type="match status" value="1"/>
</dbReference>
<dbReference type="InterPro" id="IPR004603">
    <property type="entry name" value="DNA_mismatch_endonuc_vsr"/>
</dbReference>
<keyword evidence="4" id="KW-0378">Hydrolase</keyword>
<dbReference type="GeneID" id="88623552"/>
<dbReference type="GO" id="GO:0004519">
    <property type="term" value="F:endonuclease activity"/>
    <property type="evidence" value="ECO:0007669"/>
    <property type="project" value="UniProtKB-KW"/>
</dbReference>
<keyword evidence="2 7" id="KW-0255">Endonuclease</keyword>
<proteinExistence type="inferred from homology"/>
<evidence type="ECO:0000313" key="7">
    <source>
        <dbReference type="EMBL" id="MDX6016395.1"/>
    </source>
</evidence>
<dbReference type="RefSeq" id="WP_145839371.1">
    <property type="nucleotide sequence ID" value="NZ_JAWXXR010000001.1"/>
</dbReference>
<dbReference type="Proteomes" id="UP001272773">
    <property type="component" value="Unassembled WGS sequence"/>
</dbReference>
<evidence type="ECO:0000256" key="1">
    <source>
        <dbReference type="ARBA" id="ARBA00022722"/>
    </source>
</evidence>
<gene>
    <name evidence="7" type="ORF">SIL79_08550</name>
</gene>
<name>A0ABU4QAP5_9GAMM</name>
<dbReference type="InterPro" id="IPR011335">
    <property type="entry name" value="Restrct_endonuc-II-like"/>
</dbReference>
<dbReference type="Gene3D" id="3.40.960.10">
    <property type="entry name" value="VSR Endonuclease"/>
    <property type="match status" value="1"/>
</dbReference>
<dbReference type="CDD" id="cd00221">
    <property type="entry name" value="Vsr"/>
    <property type="match status" value="1"/>
</dbReference>
<evidence type="ECO:0000313" key="8">
    <source>
        <dbReference type="Proteomes" id="UP001272773"/>
    </source>
</evidence>
<comment type="caution">
    <text evidence="7">The sequence shown here is derived from an EMBL/GenBank/DDBJ whole genome shotgun (WGS) entry which is preliminary data.</text>
</comment>
<keyword evidence="3" id="KW-0227">DNA damage</keyword>
<protein>
    <submittedName>
        <fullName evidence="7">Very short patch repair endonuclease</fullName>
    </submittedName>
</protein>
<evidence type="ECO:0000256" key="6">
    <source>
        <dbReference type="ARBA" id="ARBA00029466"/>
    </source>
</evidence>
<evidence type="ECO:0000256" key="4">
    <source>
        <dbReference type="ARBA" id="ARBA00022801"/>
    </source>
</evidence>
<keyword evidence="5" id="KW-0234">DNA repair</keyword>
<dbReference type="EMBL" id="JAWXXR010000001">
    <property type="protein sequence ID" value="MDX6016395.1"/>
    <property type="molecule type" value="Genomic_DNA"/>
</dbReference>
<organism evidence="7 8">
    <name type="scientific">Shewanella indica</name>
    <dbReference type="NCBI Taxonomy" id="768528"/>
    <lineage>
        <taxon>Bacteria</taxon>
        <taxon>Pseudomonadati</taxon>
        <taxon>Pseudomonadota</taxon>
        <taxon>Gammaproteobacteria</taxon>
        <taxon>Alteromonadales</taxon>
        <taxon>Shewanellaceae</taxon>
        <taxon>Shewanella</taxon>
    </lineage>
</organism>
<comment type="similarity">
    <text evidence="6">Belongs to the Vsr family.</text>
</comment>
<dbReference type="NCBIfam" id="TIGR00632">
    <property type="entry name" value="vsr"/>
    <property type="match status" value="1"/>
</dbReference>
<accession>A0ABU4QAP5</accession>